<keyword evidence="2" id="KW-1185">Reference proteome</keyword>
<comment type="caution">
    <text evidence="1">The sequence shown here is derived from an EMBL/GenBank/DDBJ whole genome shotgun (WGS) entry which is preliminary data.</text>
</comment>
<protein>
    <submittedName>
        <fullName evidence="1">Uncharacterized protein</fullName>
    </submittedName>
</protein>
<organism evidence="1 2">
    <name type="scientific">Ensifer adhaerens</name>
    <name type="common">Sinorhizobium morelense</name>
    <dbReference type="NCBI Taxonomy" id="106592"/>
    <lineage>
        <taxon>Bacteria</taxon>
        <taxon>Pseudomonadati</taxon>
        <taxon>Pseudomonadota</taxon>
        <taxon>Alphaproteobacteria</taxon>
        <taxon>Hyphomicrobiales</taxon>
        <taxon>Rhizobiaceae</taxon>
        <taxon>Sinorhizobium/Ensifer group</taxon>
        <taxon>Ensifer</taxon>
    </lineage>
</organism>
<evidence type="ECO:0000313" key="2">
    <source>
        <dbReference type="Proteomes" id="UP000823773"/>
    </source>
</evidence>
<name>A0ACC5T5D4_ENSAD</name>
<proteinExistence type="predicted"/>
<gene>
    <name evidence="1" type="ORF">J2Z19_006086</name>
</gene>
<dbReference type="Proteomes" id="UP000823773">
    <property type="component" value="Unassembled WGS sequence"/>
</dbReference>
<dbReference type="EMBL" id="JAGGJR010000016">
    <property type="protein sequence ID" value="MBP1876336.1"/>
    <property type="molecule type" value="Genomic_DNA"/>
</dbReference>
<reference evidence="1" key="1">
    <citation type="submission" date="2021-03" db="EMBL/GenBank/DDBJ databases">
        <title>Genomic Encyclopedia of Type Strains, Phase IV (KMG-IV): sequencing the most valuable type-strain genomes for metagenomic binning, comparative biology and taxonomic classification.</title>
        <authorList>
            <person name="Goeker M."/>
        </authorList>
    </citation>
    <scope>NUCLEOTIDE SEQUENCE</scope>
    <source>
        <strain evidence="1">DSM 18131</strain>
    </source>
</reference>
<evidence type="ECO:0000313" key="1">
    <source>
        <dbReference type="EMBL" id="MBP1876336.1"/>
    </source>
</evidence>
<sequence length="235" mass="26607">MADVPRIVSHLQLSEPVALRNETTKPRRIVVQRKHADPLRRQLPLSSRQKRQQDVLRIVIEAGHSSAVALPFRDRHLQRLGVFLKIVIDDRKCEASLQVRETQARAPLGRIFVAVCHRAPRRTGICGENSVELAQQGLDHTALMHAATIAIADTNAIVIAAALERIPLEFLRRVRNEQFWPAEYRPGMVEVAGRKPRLFRAQGLGKAKCDRQDRRFFQCEADAENGPSRNLGDDR</sequence>
<accession>A0ACC5T5D4</accession>